<keyword evidence="9" id="KW-1185">Reference proteome</keyword>
<feature type="domain" description="WSC" evidence="7">
    <location>
        <begin position="34"/>
        <end position="148"/>
    </location>
</feature>
<dbReference type="PANTHER" id="PTHR24269">
    <property type="entry name" value="KREMEN PROTEIN"/>
    <property type="match status" value="1"/>
</dbReference>
<dbReference type="OrthoDB" id="5985073at2759"/>
<sequence length="299" mass="31673">MAEVSAESLVLRPRDFIGSAGNRSTLPAEWSPNPSCQGVCDSGSPLNSLLLGPSTIQPTTMTIEFCVSFCDMQGYSMAGLFGAECQCSNVFNPLRPCFDPQPIGCQFRQDSIDMEFGSGQPCPGNVLESCGNSLPDASPALLNIFFKGECSILWRGGAKLTSGSWRLIGFYNDTVGARALPHNAVDLHPGLPRGNLTLESCVAACSASGFSLAGLEFADECYCGDILENESQPLIPVSNCTIPPNAGAMRCKGDPSNFCGGPNLLYLYSLNGTGLTSLIPYGSLFDGFCDDCVEFGVYI</sequence>
<dbReference type="InterPro" id="IPR002889">
    <property type="entry name" value="WSC_carb-bd"/>
</dbReference>
<dbReference type="PANTHER" id="PTHR24269:SF16">
    <property type="entry name" value="PROTEIN SLG1"/>
    <property type="match status" value="1"/>
</dbReference>
<evidence type="ECO:0000313" key="8">
    <source>
        <dbReference type="EMBL" id="KIJ35179.1"/>
    </source>
</evidence>
<dbReference type="Pfam" id="PF01822">
    <property type="entry name" value="WSC"/>
    <property type="match status" value="1"/>
</dbReference>
<dbReference type="AlphaFoldDB" id="A0A0C9UJY3"/>
<dbReference type="Proteomes" id="UP000054279">
    <property type="component" value="Unassembled WGS sequence"/>
</dbReference>
<dbReference type="InterPro" id="IPR051836">
    <property type="entry name" value="Kremen_rcpt"/>
</dbReference>
<evidence type="ECO:0000259" key="7">
    <source>
        <dbReference type="PROSITE" id="PS51212"/>
    </source>
</evidence>
<keyword evidence="2" id="KW-0812">Transmembrane</keyword>
<protein>
    <recommendedName>
        <fullName evidence="7">WSC domain-containing protein</fullName>
    </recommendedName>
</protein>
<keyword evidence="4" id="KW-1133">Transmembrane helix</keyword>
<evidence type="ECO:0000256" key="5">
    <source>
        <dbReference type="ARBA" id="ARBA00023136"/>
    </source>
</evidence>
<dbReference type="SMART" id="SM00321">
    <property type="entry name" value="WSC"/>
    <property type="match status" value="1"/>
</dbReference>
<evidence type="ECO:0000256" key="2">
    <source>
        <dbReference type="ARBA" id="ARBA00022692"/>
    </source>
</evidence>
<evidence type="ECO:0000313" key="9">
    <source>
        <dbReference type="Proteomes" id="UP000054279"/>
    </source>
</evidence>
<accession>A0A0C9UJY3</accession>
<name>A0A0C9UJY3_SPHS4</name>
<dbReference type="HOGENOM" id="CLU_071336_0_0_1"/>
<dbReference type="EMBL" id="KN837191">
    <property type="protein sequence ID" value="KIJ35179.1"/>
    <property type="molecule type" value="Genomic_DNA"/>
</dbReference>
<keyword evidence="6" id="KW-0325">Glycoprotein</keyword>
<keyword evidence="3" id="KW-0732">Signal</keyword>
<comment type="subcellular location">
    <subcellularLocation>
        <location evidence="1">Membrane</location>
        <topology evidence="1">Single-pass membrane protein</topology>
    </subcellularLocation>
</comment>
<reference evidence="8 9" key="1">
    <citation type="submission" date="2014-06" db="EMBL/GenBank/DDBJ databases">
        <title>Evolutionary Origins and Diversification of the Mycorrhizal Mutualists.</title>
        <authorList>
            <consortium name="DOE Joint Genome Institute"/>
            <consortium name="Mycorrhizal Genomics Consortium"/>
            <person name="Kohler A."/>
            <person name="Kuo A."/>
            <person name="Nagy L.G."/>
            <person name="Floudas D."/>
            <person name="Copeland A."/>
            <person name="Barry K.W."/>
            <person name="Cichocki N."/>
            <person name="Veneault-Fourrey C."/>
            <person name="LaButti K."/>
            <person name="Lindquist E.A."/>
            <person name="Lipzen A."/>
            <person name="Lundell T."/>
            <person name="Morin E."/>
            <person name="Murat C."/>
            <person name="Riley R."/>
            <person name="Ohm R."/>
            <person name="Sun H."/>
            <person name="Tunlid A."/>
            <person name="Henrissat B."/>
            <person name="Grigoriev I.V."/>
            <person name="Hibbett D.S."/>
            <person name="Martin F."/>
        </authorList>
    </citation>
    <scope>NUCLEOTIDE SEQUENCE [LARGE SCALE GENOMIC DNA]</scope>
    <source>
        <strain evidence="8 9">SS14</strain>
    </source>
</reference>
<dbReference type="PROSITE" id="PS51212">
    <property type="entry name" value="WSC"/>
    <property type="match status" value="2"/>
</dbReference>
<evidence type="ECO:0000256" key="1">
    <source>
        <dbReference type="ARBA" id="ARBA00004167"/>
    </source>
</evidence>
<organism evidence="8 9">
    <name type="scientific">Sphaerobolus stellatus (strain SS14)</name>
    <dbReference type="NCBI Taxonomy" id="990650"/>
    <lineage>
        <taxon>Eukaryota</taxon>
        <taxon>Fungi</taxon>
        <taxon>Dikarya</taxon>
        <taxon>Basidiomycota</taxon>
        <taxon>Agaricomycotina</taxon>
        <taxon>Agaricomycetes</taxon>
        <taxon>Phallomycetidae</taxon>
        <taxon>Geastrales</taxon>
        <taxon>Sphaerobolaceae</taxon>
        <taxon>Sphaerobolus</taxon>
    </lineage>
</organism>
<gene>
    <name evidence="8" type="ORF">M422DRAFT_262556</name>
</gene>
<evidence type="ECO:0000256" key="4">
    <source>
        <dbReference type="ARBA" id="ARBA00022989"/>
    </source>
</evidence>
<keyword evidence="5" id="KW-0472">Membrane</keyword>
<dbReference type="GO" id="GO:0005886">
    <property type="term" value="C:plasma membrane"/>
    <property type="evidence" value="ECO:0007669"/>
    <property type="project" value="TreeGrafter"/>
</dbReference>
<feature type="domain" description="WSC" evidence="7">
    <location>
        <begin position="164"/>
        <end position="271"/>
    </location>
</feature>
<evidence type="ECO:0000256" key="3">
    <source>
        <dbReference type="ARBA" id="ARBA00022729"/>
    </source>
</evidence>
<evidence type="ECO:0000256" key="6">
    <source>
        <dbReference type="ARBA" id="ARBA00023180"/>
    </source>
</evidence>
<proteinExistence type="predicted"/>